<keyword evidence="2" id="KW-1185">Reference proteome</keyword>
<name>A0ACA9RC64_9GLOM</name>
<organism evidence="1 2">
    <name type="scientific">Racocetra persica</name>
    <dbReference type="NCBI Taxonomy" id="160502"/>
    <lineage>
        <taxon>Eukaryota</taxon>
        <taxon>Fungi</taxon>
        <taxon>Fungi incertae sedis</taxon>
        <taxon>Mucoromycota</taxon>
        <taxon>Glomeromycotina</taxon>
        <taxon>Glomeromycetes</taxon>
        <taxon>Diversisporales</taxon>
        <taxon>Gigasporaceae</taxon>
        <taxon>Racocetra</taxon>
    </lineage>
</organism>
<protein>
    <submittedName>
        <fullName evidence="1">5962_t:CDS:1</fullName>
    </submittedName>
</protein>
<evidence type="ECO:0000313" key="2">
    <source>
        <dbReference type="Proteomes" id="UP000789920"/>
    </source>
</evidence>
<evidence type="ECO:0000313" key="1">
    <source>
        <dbReference type="EMBL" id="CAG8785747.1"/>
    </source>
</evidence>
<reference evidence="1" key="1">
    <citation type="submission" date="2021-06" db="EMBL/GenBank/DDBJ databases">
        <authorList>
            <person name="Kallberg Y."/>
            <person name="Tangrot J."/>
            <person name="Rosling A."/>
        </authorList>
    </citation>
    <scope>NUCLEOTIDE SEQUENCE</scope>
    <source>
        <strain evidence="1">MA461A</strain>
    </source>
</reference>
<proteinExistence type="predicted"/>
<gene>
    <name evidence="1" type="ORF">RPERSI_LOCUS18270</name>
</gene>
<dbReference type="Proteomes" id="UP000789920">
    <property type="component" value="Unassembled WGS sequence"/>
</dbReference>
<feature type="non-terminal residue" evidence="1">
    <location>
        <position position="277"/>
    </location>
</feature>
<sequence length="277" mass="31017">MALVGKDAQVEFDNKYGATKTTETKLEFNGTEINFSKNLMDGLIIKNCPKLKKININDNEFLRVDLSELGASNVLEDLFANGNQLTDLNVKNCKEIKKLKLRNNAGLNKAKGLEELENIDEIDLTGNPKFRLIHTNKLNGYVEAKEVIKEMLGLNADDSLPDSVRVASGGKLDPDKLKSEITNKINSQVPQLTTDKENAEKERDAANAKLDAQKDYDTIKTERDQLQQQLEAIKTELGLKNDATQQQIIDKIKELKGRPANTDYDAIKSQRDSLQTQ</sequence>
<dbReference type="EMBL" id="CAJVQC010048116">
    <property type="protein sequence ID" value="CAG8785747.1"/>
    <property type="molecule type" value="Genomic_DNA"/>
</dbReference>
<comment type="caution">
    <text evidence="1">The sequence shown here is derived from an EMBL/GenBank/DDBJ whole genome shotgun (WGS) entry which is preliminary data.</text>
</comment>
<accession>A0ACA9RC64</accession>